<dbReference type="InterPro" id="IPR012328">
    <property type="entry name" value="Chalcone/stilbene_synt_C"/>
</dbReference>
<dbReference type="PANTHER" id="PTHR11877">
    <property type="entry name" value="HYDROXYMETHYLGLUTARYL-COA SYNTHASE"/>
    <property type="match status" value="1"/>
</dbReference>
<dbReference type="AlphaFoldDB" id="A0A0R0GII5"/>
<reference evidence="11" key="3">
    <citation type="submission" date="2018-07" db="EMBL/GenBank/DDBJ databases">
        <title>WGS assembly of Glycine max.</title>
        <authorList>
            <person name="Schmutz J."/>
            <person name="Cannon S."/>
            <person name="Schlueter J."/>
            <person name="Ma J."/>
            <person name="Mitros T."/>
            <person name="Nelson W."/>
            <person name="Hyten D."/>
            <person name="Song Q."/>
            <person name="Thelen J."/>
            <person name="Cheng J."/>
            <person name="Xu D."/>
            <person name="Hellsten U."/>
            <person name="May G."/>
            <person name="Yu Y."/>
            <person name="Sakurai T."/>
            <person name="Umezawa T."/>
            <person name="Bhattacharyya M."/>
            <person name="Sandhu D."/>
            <person name="Valliyodan B."/>
            <person name="Lindquist E."/>
            <person name="Peto M."/>
            <person name="Grant D."/>
            <person name="Shu S."/>
            <person name="Goodstein D."/>
            <person name="Barry K."/>
            <person name="Futrell-Griggs M."/>
            <person name="Abernathy B."/>
            <person name="Du J."/>
            <person name="Tian Z."/>
            <person name="Zhu L."/>
            <person name="Gill N."/>
            <person name="Joshi T."/>
            <person name="Libault M."/>
            <person name="Sethuraman A."/>
            <person name="Zhang X."/>
            <person name="Shinozaki K."/>
            <person name="Nguyen H."/>
            <person name="Wing R."/>
            <person name="Cregan P."/>
            <person name="Specht J."/>
            <person name="Grimwood J."/>
            <person name="Rokhsar D."/>
            <person name="Stacey G."/>
            <person name="Shoemaker R."/>
            <person name="Jackson S."/>
        </authorList>
    </citation>
    <scope>NUCLEOTIDE SEQUENCE</scope>
    <source>
        <tissue evidence="11">Callus</tissue>
    </source>
</reference>
<dbReference type="Proteomes" id="UP000008827">
    <property type="component" value="Chromosome 13"/>
</dbReference>
<dbReference type="EnsemblPlants" id="KRH18039">
    <property type="protein sequence ID" value="KRH18039"/>
    <property type="gene ID" value="GLYMA_13G034300"/>
</dbReference>
<dbReference type="FunFam" id="3.40.47.10:FF:000014">
    <property type="entry name" value="Chalcone synthase 1"/>
    <property type="match status" value="1"/>
</dbReference>
<keyword evidence="5 8" id="KW-0808">Transferase</keyword>
<comment type="similarity">
    <text evidence="3 8">Belongs to the thiolase-like superfamily. Chalcone/stilbene synthases family.</text>
</comment>
<dbReference type="Pfam" id="PF00195">
    <property type="entry name" value="Chal_sti_synt_N"/>
    <property type="match status" value="2"/>
</dbReference>
<evidence type="ECO:0000313" key="12">
    <source>
        <dbReference type="EnsemblPlants" id="KRH18039"/>
    </source>
</evidence>
<feature type="domain" description="Chalcone/stilbene synthase N-terminal" evidence="9">
    <location>
        <begin position="3"/>
        <end position="87"/>
    </location>
</feature>
<evidence type="ECO:0000256" key="1">
    <source>
        <dbReference type="ARBA" id="ARBA00002969"/>
    </source>
</evidence>
<organism evidence="11">
    <name type="scientific">Glycine max</name>
    <name type="common">Soybean</name>
    <name type="synonym">Glycine hispida</name>
    <dbReference type="NCBI Taxonomy" id="3847"/>
    <lineage>
        <taxon>Eukaryota</taxon>
        <taxon>Viridiplantae</taxon>
        <taxon>Streptophyta</taxon>
        <taxon>Embryophyta</taxon>
        <taxon>Tracheophyta</taxon>
        <taxon>Spermatophyta</taxon>
        <taxon>Magnoliopsida</taxon>
        <taxon>eudicotyledons</taxon>
        <taxon>Gunneridae</taxon>
        <taxon>Pentapetalae</taxon>
        <taxon>rosids</taxon>
        <taxon>fabids</taxon>
        <taxon>Fabales</taxon>
        <taxon>Fabaceae</taxon>
        <taxon>Papilionoideae</taxon>
        <taxon>50 kb inversion clade</taxon>
        <taxon>NPAAA clade</taxon>
        <taxon>indigoferoid/millettioid clade</taxon>
        <taxon>Phaseoleae</taxon>
        <taxon>Glycine</taxon>
        <taxon>Glycine subgen. Soja</taxon>
    </lineage>
</organism>
<dbReference type="InterPro" id="IPR016039">
    <property type="entry name" value="Thiolase-like"/>
</dbReference>
<evidence type="ECO:0000259" key="10">
    <source>
        <dbReference type="Pfam" id="PF02797"/>
    </source>
</evidence>
<evidence type="ECO:0000256" key="5">
    <source>
        <dbReference type="ARBA" id="ARBA00022679"/>
    </source>
</evidence>
<protein>
    <recommendedName>
        <fullName evidence="4">chalcone synthase</fullName>
        <ecNumber evidence="4">2.3.1.74</ecNumber>
    </recommendedName>
</protein>
<evidence type="ECO:0000256" key="3">
    <source>
        <dbReference type="ARBA" id="ARBA00005531"/>
    </source>
</evidence>
<dbReference type="GO" id="GO:0016210">
    <property type="term" value="F:naringenin-chalcone synthase activity"/>
    <property type="evidence" value="ECO:0007669"/>
    <property type="project" value="UniProtKB-EC"/>
</dbReference>
<evidence type="ECO:0000256" key="4">
    <source>
        <dbReference type="ARBA" id="ARBA00012975"/>
    </source>
</evidence>
<evidence type="ECO:0000259" key="9">
    <source>
        <dbReference type="Pfam" id="PF00195"/>
    </source>
</evidence>
<dbReference type="EC" id="2.3.1.74" evidence="4"/>
<sequence>MVRSTRAEGPATILAIGNATPLNSVEQSTYSDYIVHVEHKMKLKEKFKRMCEKSMIKKQYMHLTEEIPKKNNIGEHMAPSLDARQDCGNDMPDADYQLTKVLNLNSNVKCYMVYQQGCFAGSTILRLAKDLVENNKGAHVLIVCSKITIFTLYGLSHINVDSLMGQAIFGDVVAAAIVGSNIIPNVEMPLFELVWTSQIIVPNSEGALSFHLREACLTFHLHKDVPELIPNNIEDVLDEAFKSFNIFYDYNYIFWIVHPGGLAILDLVEEKLGLKPEKMRGSKHVLSEYGNLASICVLFILDEMRRKSKETNQSFYNG</sequence>
<comment type="function">
    <text evidence="1">The primary product of this enzyme is 4,2',4',6'-tetrahydroxychalcone (also termed naringenin-chalcone or chalcone) which can under specific conditions spontaneously isomerize into naringenin.</text>
</comment>
<reference evidence="11 12" key="1">
    <citation type="journal article" date="2010" name="Nature">
        <title>Genome sequence of the palaeopolyploid soybean.</title>
        <authorList>
            <person name="Schmutz J."/>
            <person name="Cannon S.B."/>
            <person name="Schlueter J."/>
            <person name="Ma J."/>
            <person name="Mitros T."/>
            <person name="Nelson W."/>
            <person name="Hyten D.L."/>
            <person name="Song Q."/>
            <person name="Thelen J.J."/>
            <person name="Cheng J."/>
            <person name="Xu D."/>
            <person name="Hellsten U."/>
            <person name="May G.D."/>
            <person name="Yu Y."/>
            <person name="Sakurai T."/>
            <person name="Umezawa T."/>
            <person name="Bhattacharyya M.K."/>
            <person name="Sandhu D."/>
            <person name="Valliyodan B."/>
            <person name="Lindquist E."/>
            <person name="Peto M."/>
            <person name="Grant D."/>
            <person name="Shu S."/>
            <person name="Goodstein D."/>
            <person name="Barry K."/>
            <person name="Futrell-Griggs M."/>
            <person name="Abernathy B."/>
            <person name="Du J."/>
            <person name="Tian Z."/>
            <person name="Zhu L."/>
            <person name="Gill N."/>
            <person name="Joshi T."/>
            <person name="Libault M."/>
            <person name="Sethuraman A."/>
            <person name="Zhang X.-C."/>
            <person name="Shinozaki K."/>
            <person name="Nguyen H.T."/>
            <person name="Wing R.A."/>
            <person name="Cregan P."/>
            <person name="Specht J."/>
            <person name="Grimwood J."/>
            <person name="Rokhsar D."/>
            <person name="Stacey G."/>
            <person name="Shoemaker R.C."/>
            <person name="Jackson S.A."/>
        </authorList>
    </citation>
    <scope>NUCLEOTIDE SEQUENCE</scope>
    <source>
        <strain evidence="12">cv. Williams 82</strain>
        <tissue evidence="11">Callus</tissue>
    </source>
</reference>
<evidence type="ECO:0000256" key="2">
    <source>
        <dbReference type="ARBA" id="ARBA00004966"/>
    </source>
</evidence>
<comment type="pathway">
    <text evidence="2">Secondary metabolite biosynthesis; flavonoid biosynthesis.</text>
</comment>
<dbReference type="Pfam" id="PF02797">
    <property type="entry name" value="Chal_sti_synt_C"/>
    <property type="match status" value="1"/>
</dbReference>
<dbReference type="SUPFAM" id="SSF53901">
    <property type="entry name" value="Thiolase-like"/>
    <property type="match status" value="2"/>
</dbReference>
<feature type="domain" description="Chalcone/stilbene synthase C-terminal" evidence="10">
    <location>
        <begin position="192"/>
        <end position="312"/>
    </location>
</feature>
<dbReference type="InterPro" id="IPR011141">
    <property type="entry name" value="Polyketide_synthase_type-III"/>
</dbReference>
<dbReference type="UniPathway" id="UPA00154"/>
<dbReference type="Gene3D" id="3.40.47.10">
    <property type="match status" value="3"/>
</dbReference>
<gene>
    <name evidence="11" type="ORF">GLYMA_13G034300</name>
</gene>
<accession>A0A0R0GII5</accession>
<dbReference type="CDD" id="cd00831">
    <property type="entry name" value="CHS_like"/>
    <property type="match status" value="1"/>
</dbReference>
<keyword evidence="6" id="KW-0284">Flavonoid biosynthesis</keyword>
<evidence type="ECO:0000256" key="6">
    <source>
        <dbReference type="ARBA" id="ARBA00023241"/>
    </source>
</evidence>
<proteinExistence type="inferred from homology"/>
<dbReference type="GO" id="GO:0009813">
    <property type="term" value="P:flavonoid biosynthetic process"/>
    <property type="evidence" value="ECO:0007669"/>
    <property type="project" value="UniProtKB-UniPathway"/>
</dbReference>
<evidence type="ECO:0000313" key="13">
    <source>
        <dbReference type="Proteomes" id="UP000008827"/>
    </source>
</evidence>
<dbReference type="PANTHER" id="PTHR11877:SF100">
    <property type="entry name" value="CHALCONE SYNTHASE 3"/>
    <property type="match status" value="1"/>
</dbReference>
<dbReference type="InterPro" id="IPR001099">
    <property type="entry name" value="Chalcone/stilbene_synt_N"/>
</dbReference>
<dbReference type="SMR" id="A0A0R0GII5"/>
<dbReference type="InParanoid" id="A0A0R0GII5"/>
<dbReference type="Gramene" id="KRH18039">
    <property type="protein sequence ID" value="KRH18039"/>
    <property type="gene ID" value="GLYMA_13G034300"/>
</dbReference>
<reference evidence="12" key="2">
    <citation type="submission" date="2018-02" db="UniProtKB">
        <authorList>
            <consortium name="EnsemblPlants"/>
        </authorList>
    </citation>
    <scope>IDENTIFICATION</scope>
    <source>
        <strain evidence="12">Williams 82</strain>
    </source>
</reference>
<feature type="domain" description="Chalcone/stilbene synthase N-terminal" evidence="9">
    <location>
        <begin position="90"/>
        <end position="181"/>
    </location>
</feature>
<keyword evidence="13" id="KW-1185">Reference proteome</keyword>
<keyword evidence="7 8" id="KW-0012">Acyltransferase</keyword>
<dbReference type="EMBL" id="CM000846">
    <property type="protein sequence ID" value="KRH18039.1"/>
    <property type="molecule type" value="Genomic_DNA"/>
</dbReference>
<evidence type="ECO:0000256" key="7">
    <source>
        <dbReference type="ARBA" id="ARBA00023315"/>
    </source>
</evidence>
<name>A0A0R0GII5_SOYBN</name>
<evidence type="ECO:0000256" key="8">
    <source>
        <dbReference type="RuleBase" id="RU003633"/>
    </source>
</evidence>
<evidence type="ECO:0000313" key="11">
    <source>
        <dbReference type="EMBL" id="KRH18039.1"/>
    </source>
</evidence>